<dbReference type="AlphaFoldDB" id="A0A8C0ZEX8"/>
<organism evidence="3 4">
    <name type="scientific">Cyanistes caeruleus</name>
    <name type="common">Eurasian blue tit</name>
    <name type="synonym">Parus caeruleus</name>
    <dbReference type="NCBI Taxonomy" id="156563"/>
    <lineage>
        <taxon>Eukaryota</taxon>
        <taxon>Metazoa</taxon>
        <taxon>Chordata</taxon>
        <taxon>Craniata</taxon>
        <taxon>Vertebrata</taxon>
        <taxon>Euteleostomi</taxon>
        <taxon>Archelosauria</taxon>
        <taxon>Archosauria</taxon>
        <taxon>Dinosauria</taxon>
        <taxon>Saurischia</taxon>
        <taxon>Theropoda</taxon>
        <taxon>Coelurosauria</taxon>
        <taxon>Aves</taxon>
        <taxon>Neognathae</taxon>
        <taxon>Neoaves</taxon>
        <taxon>Telluraves</taxon>
        <taxon>Australaves</taxon>
        <taxon>Passeriformes</taxon>
        <taxon>Paridae</taxon>
        <taxon>Cyanistes</taxon>
    </lineage>
</organism>
<dbReference type="InterPro" id="IPR015424">
    <property type="entry name" value="PyrdxlP-dep_Trfase"/>
</dbReference>
<dbReference type="Proteomes" id="UP000694410">
    <property type="component" value="Unplaced"/>
</dbReference>
<dbReference type="Ensembl" id="ENSCCET00000023747.1">
    <property type="protein sequence ID" value="ENSCCEP00000015281.1"/>
    <property type="gene ID" value="ENSCCEG00000014478.1"/>
</dbReference>
<proteinExistence type="inferred from homology"/>
<dbReference type="GO" id="GO:0005739">
    <property type="term" value="C:mitochondrion"/>
    <property type="evidence" value="ECO:0007669"/>
    <property type="project" value="TreeGrafter"/>
</dbReference>
<comment type="similarity">
    <text evidence="2">Belongs to the class-III pyridoxal-phosphate-dependent aminotransferase family.</text>
</comment>
<dbReference type="SUPFAM" id="SSF53383">
    <property type="entry name" value="PLP-dependent transferases"/>
    <property type="match status" value="1"/>
</dbReference>
<reference evidence="3" key="1">
    <citation type="submission" date="2025-08" db="UniProtKB">
        <authorList>
            <consortium name="Ensembl"/>
        </authorList>
    </citation>
    <scope>IDENTIFICATION</scope>
</reference>
<evidence type="ECO:0000256" key="1">
    <source>
        <dbReference type="ARBA" id="ARBA00001933"/>
    </source>
</evidence>
<accession>A0A8C0ZEX8</accession>
<reference evidence="3" key="2">
    <citation type="submission" date="2025-09" db="UniProtKB">
        <authorList>
            <consortium name="Ensembl"/>
        </authorList>
    </citation>
    <scope>IDENTIFICATION</scope>
</reference>
<dbReference type="InterPro" id="IPR015422">
    <property type="entry name" value="PyrdxlP-dep_Trfase_small"/>
</dbReference>
<keyword evidence="4" id="KW-1185">Reference proteome</keyword>
<evidence type="ECO:0000313" key="3">
    <source>
        <dbReference type="Ensembl" id="ENSCCEP00000015281.1"/>
    </source>
</evidence>
<dbReference type="PANTHER" id="PTHR45688:SF13">
    <property type="entry name" value="ALANINE--GLYOXYLATE AMINOTRANSFERASE 2-LIKE"/>
    <property type="match status" value="1"/>
</dbReference>
<sequence length="75" mass="8877">YQQDKLNALRFILLSYVCHSSSCKLFFSNDPLKIVKAKGQYMYDENGRQYLDCINNVAHGKLKSWYWMLFDAVVF</sequence>
<name>A0A8C0ZEX8_CYACU</name>
<comment type="cofactor">
    <cofactor evidence="1">
        <name>pyridoxal 5'-phosphate</name>
        <dbReference type="ChEBI" id="CHEBI:597326"/>
    </cofactor>
</comment>
<dbReference type="PANTHER" id="PTHR45688">
    <property type="match status" value="1"/>
</dbReference>
<evidence type="ECO:0000256" key="2">
    <source>
        <dbReference type="ARBA" id="ARBA00008954"/>
    </source>
</evidence>
<protein>
    <submittedName>
        <fullName evidence="3">Uncharacterized protein</fullName>
    </submittedName>
</protein>
<dbReference type="Gene3D" id="3.90.1150.10">
    <property type="entry name" value="Aspartate Aminotransferase, domain 1"/>
    <property type="match status" value="1"/>
</dbReference>
<evidence type="ECO:0000313" key="4">
    <source>
        <dbReference type="Proteomes" id="UP000694410"/>
    </source>
</evidence>